<evidence type="ECO:0000259" key="2">
    <source>
        <dbReference type="SMART" id="SM00984"/>
    </source>
</evidence>
<dbReference type="STRING" id="1123014.SAMN02745746_00645"/>
<proteinExistence type="predicted"/>
<dbReference type="GO" id="GO:0051287">
    <property type="term" value="F:NAD binding"/>
    <property type="evidence" value="ECO:0007669"/>
    <property type="project" value="InterPro"/>
</dbReference>
<dbReference type="SMART" id="SM00984">
    <property type="entry name" value="UDPG_MGDP_dh_C"/>
    <property type="match status" value="1"/>
</dbReference>
<keyword evidence="4" id="KW-1185">Reference proteome</keyword>
<dbReference type="InterPro" id="IPR036220">
    <property type="entry name" value="UDP-Glc/GDP-Man_DH_C_sf"/>
</dbReference>
<feature type="non-terminal residue" evidence="3">
    <location>
        <position position="1"/>
    </location>
</feature>
<organism evidence="3 4">
    <name type="scientific">Pseudogulbenkiania subflava DSM 22618</name>
    <dbReference type="NCBI Taxonomy" id="1123014"/>
    <lineage>
        <taxon>Bacteria</taxon>
        <taxon>Pseudomonadati</taxon>
        <taxon>Pseudomonadota</taxon>
        <taxon>Betaproteobacteria</taxon>
        <taxon>Neisseriales</taxon>
        <taxon>Chromobacteriaceae</taxon>
        <taxon>Pseudogulbenkiania</taxon>
    </lineage>
</organism>
<dbReference type="PANTHER" id="PTHR43750:SF3">
    <property type="entry name" value="UDP-GLUCOSE 6-DEHYDROGENASE TUAD"/>
    <property type="match status" value="1"/>
</dbReference>
<dbReference type="EMBL" id="FXAG01000003">
    <property type="protein sequence ID" value="SMF00560.1"/>
    <property type="molecule type" value="Genomic_DNA"/>
</dbReference>
<evidence type="ECO:0000313" key="3">
    <source>
        <dbReference type="EMBL" id="SMF00560.1"/>
    </source>
</evidence>
<dbReference type="SUPFAM" id="SSF52413">
    <property type="entry name" value="UDP-glucose/GDP-mannose dehydrogenase C-terminal domain"/>
    <property type="match status" value="1"/>
</dbReference>
<dbReference type="PANTHER" id="PTHR43750">
    <property type="entry name" value="UDP-GLUCOSE 6-DEHYDROGENASE TUAD"/>
    <property type="match status" value="1"/>
</dbReference>
<reference evidence="4" key="1">
    <citation type="submission" date="2017-04" db="EMBL/GenBank/DDBJ databases">
        <authorList>
            <person name="Varghese N."/>
            <person name="Submissions S."/>
        </authorList>
    </citation>
    <scope>NUCLEOTIDE SEQUENCE [LARGE SCALE GENOMIC DNA]</scope>
    <source>
        <strain evidence="4">DSM 22618</strain>
    </source>
</reference>
<evidence type="ECO:0000313" key="4">
    <source>
        <dbReference type="Proteomes" id="UP000192920"/>
    </source>
</evidence>
<evidence type="ECO:0000256" key="1">
    <source>
        <dbReference type="ARBA" id="ARBA00015132"/>
    </source>
</evidence>
<sequence>DAVEAANDAQKLRLVEKAVARFGEDLSGCRFALWGLAFKPNTDDMREAPSRVIVAELTRRGAEVVAYDPVAVEEARRVMGDNPRLRFAEDMMSPLDGADALLIVTEWKMFRAPDFEAIRAALKAPVIIDGRNMYDPAWLRNQDFEYLAIGR</sequence>
<gene>
    <name evidence="3" type="ORF">SAMN02745746_00645</name>
</gene>
<dbReference type="RefSeq" id="WP_143477731.1">
    <property type="nucleotide sequence ID" value="NZ_FXAG01000003.1"/>
</dbReference>
<dbReference type="GO" id="GO:0016616">
    <property type="term" value="F:oxidoreductase activity, acting on the CH-OH group of donors, NAD or NADP as acceptor"/>
    <property type="evidence" value="ECO:0007669"/>
    <property type="project" value="InterPro"/>
</dbReference>
<dbReference type="Proteomes" id="UP000192920">
    <property type="component" value="Unassembled WGS sequence"/>
</dbReference>
<dbReference type="AlphaFoldDB" id="A0A1Y6BEH3"/>
<dbReference type="Pfam" id="PF03720">
    <property type="entry name" value="UDPG_MGDP_dh_C"/>
    <property type="match status" value="1"/>
</dbReference>
<dbReference type="InterPro" id="IPR014027">
    <property type="entry name" value="UDP-Glc/GDP-Man_DH_C"/>
</dbReference>
<feature type="domain" description="UDP-glucose/GDP-mannose dehydrogenase C-terminal" evidence="2">
    <location>
        <begin position="32"/>
        <end position="136"/>
    </location>
</feature>
<dbReference type="Gene3D" id="3.40.50.720">
    <property type="entry name" value="NAD(P)-binding Rossmann-like Domain"/>
    <property type="match status" value="1"/>
</dbReference>
<protein>
    <recommendedName>
        <fullName evidence="1">UDP-glucose 6-dehydrogenase</fullName>
    </recommendedName>
</protein>
<accession>A0A1Y6BEH3</accession>
<name>A0A1Y6BEH3_9NEIS</name>